<evidence type="ECO:0000256" key="2">
    <source>
        <dbReference type="SAM" id="Phobius"/>
    </source>
</evidence>
<dbReference type="EMBL" id="CAJVAP010000002">
    <property type="protein sequence ID" value="CAG7598617.1"/>
    <property type="molecule type" value="Genomic_DNA"/>
</dbReference>
<organism evidence="3 4">
    <name type="scientific">Leucobacter soli</name>
    <dbReference type="NCBI Taxonomy" id="2812850"/>
    <lineage>
        <taxon>Bacteria</taxon>
        <taxon>Bacillati</taxon>
        <taxon>Actinomycetota</taxon>
        <taxon>Actinomycetes</taxon>
        <taxon>Micrococcales</taxon>
        <taxon>Microbacteriaceae</taxon>
        <taxon>Leucobacter</taxon>
    </lineage>
</organism>
<dbReference type="RefSeq" id="WP_218113888.1">
    <property type="nucleotide sequence ID" value="NZ_CAJVAP010000002.1"/>
</dbReference>
<dbReference type="Proteomes" id="UP000693892">
    <property type="component" value="Unassembled WGS sequence"/>
</dbReference>
<feature type="region of interest" description="Disordered" evidence="1">
    <location>
        <begin position="152"/>
        <end position="182"/>
    </location>
</feature>
<comment type="caution">
    <text evidence="3">The sequence shown here is derived from an EMBL/GenBank/DDBJ whole genome shotgun (WGS) entry which is preliminary data.</text>
</comment>
<keyword evidence="4" id="KW-1185">Reference proteome</keyword>
<proteinExistence type="predicted"/>
<evidence type="ECO:0000313" key="3">
    <source>
        <dbReference type="EMBL" id="CAG7598617.1"/>
    </source>
</evidence>
<evidence type="ECO:0000256" key="1">
    <source>
        <dbReference type="SAM" id="MobiDB-lite"/>
    </source>
</evidence>
<name>A0A916JT07_9MICO</name>
<evidence type="ECO:0000313" key="4">
    <source>
        <dbReference type="Proteomes" id="UP000693892"/>
    </source>
</evidence>
<feature type="compositionally biased region" description="Basic and acidic residues" evidence="1">
    <location>
        <begin position="164"/>
        <end position="173"/>
    </location>
</feature>
<keyword evidence="2" id="KW-1133">Transmembrane helix</keyword>
<keyword evidence="2" id="KW-0812">Transmembrane</keyword>
<protein>
    <submittedName>
        <fullName evidence="3">Uncharacterized protein</fullName>
    </submittedName>
</protein>
<feature type="transmembrane region" description="Helical" evidence="2">
    <location>
        <begin position="30"/>
        <end position="50"/>
    </location>
</feature>
<sequence length="182" mass="18725">MSSEPTPEEYDALGRGVLRRVRRTARRRRGARLVAVGAAAAALTAVAVVAGGSMRQAVAPADTQLAREESGVPDEDQRQTVVCYEQADADAPTVTIEPATGGTEGGVAACELIWEARVPLAYSESGGLGASASDGEKTSAPELAVCELPDGSIAVFPDDEGSSDEGRSDDFCRELGGMVGAQ</sequence>
<accession>A0A916JT07</accession>
<gene>
    <name evidence="3" type="ORF">LEUCIP111803_00240</name>
</gene>
<dbReference type="AlphaFoldDB" id="A0A916JT07"/>
<keyword evidence="2" id="KW-0472">Membrane</keyword>
<reference evidence="3" key="1">
    <citation type="submission" date="2021-06" db="EMBL/GenBank/DDBJ databases">
        <authorList>
            <person name="Criscuolo A."/>
        </authorList>
    </citation>
    <scope>NUCLEOTIDE SEQUENCE</scope>
    <source>
        <strain evidence="3">CIP111803</strain>
    </source>
</reference>